<reference evidence="2 3" key="1">
    <citation type="submission" date="2012-05" db="EMBL/GenBank/DDBJ databases">
        <title>Recombination and specialization in a pathogen metapopulation.</title>
        <authorList>
            <person name="Gardiner A."/>
            <person name="Kemen E."/>
            <person name="Schultz-Larsen T."/>
            <person name="MacLean D."/>
            <person name="Van Oosterhout C."/>
            <person name="Jones J.D.G."/>
        </authorList>
    </citation>
    <scope>NUCLEOTIDE SEQUENCE [LARGE SCALE GENOMIC DNA]</scope>
    <source>
        <strain evidence="2 3">Ac Nc2</strain>
    </source>
</reference>
<sequence>MFHDGSESKPEETVTSDRHTFESLEIGQKEFAESVKEKEHEEYASSKDSAASELLWLSVSMENCIYSPDYDYDEAEARDKADSKHHTFDVSECVAKDFTTNIK</sequence>
<evidence type="ECO:0000313" key="3">
    <source>
        <dbReference type="Proteomes" id="UP000053237"/>
    </source>
</evidence>
<accession>A0A024FXF2</accession>
<keyword evidence="3" id="KW-1185">Reference proteome</keyword>
<protein>
    <submittedName>
        <fullName evidence="2">Uncharacterized protein</fullName>
    </submittedName>
</protein>
<feature type="region of interest" description="Disordered" evidence="1">
    <location>
        <begin position="1"/>
        <end position="22"/>
    </location>
</feature>
<organism evidence="2 3">
    <name type="scientific">Albugo candida</name>
    <dbReference type="NCBI Taxonomy" id="65357"/>
    <lineage>
        <taxon>Eukaryota</taxon>
        <taxon>Sar</taxon>
        <taxon>Stramenopiles</taxon>
        <taxon>Oomycota</taxon>
        <taxon>Peronosporomycetes</taxon>
        <taxon>Albuginales</taxon>
        <taxon>Albuginaceae</taxon>
        <taxon>Albugo</taxon>
    </lineage>
</organism>
<evidence type="ECO:0000313" key="2">
    <source>
        <dbReference type="EMBL" id="CCI11800.1"/>
    </source>
</evidence>
<evidence type="ECO:0000256" key="1">
    <source>
        <dbReference type="SAM" id="MobiDB-lite"/>
    </source>
</evidence>
<gene>
    <name evidence="2" type="ORF">BN9_135050</name>
</gene>
<comment type="caution">
    <text evidence="2">The sequence shown here is derived from an EMBL/GenBank/DDBJ whole genome shotgun (WGS) entry which is preliminary data.</text>
</comment>
<dbReference type="Proteomes" id="UP000053237">
    <property type="component" value="Unassembled WGS sequence"/>
</dbReference>
<dbReference type="AlphaFoldDB" id="A0A024FXF2"/>
<dbReference type="EMBL" id="CAIX01002216">
    <property type="protein sequence ID" value="CCI11800.1"/>
    <property type="molecule type" value="Genomic_DNA"/>
</dbReference>
<proteinExistence type="predicted"/>
<name>A0A024FXF2_9STRA</name>
<dbReference type="InParanoid" id="A0A024FXF2"/>